<evidence type="ECO:0000313" key="2">
    <source>
        <dbReference type="EMBL" id="KDP23198.1"/>
    </source>
</evidence>
<feature type="compositionally biased region" description="Basic and acidic residues" evidence="1">
    <location>
        <begin position="43"/>
        <end position="59"/>
    </location>
</feature>
<dbReference type="AlphaFoldDB" id="A0A067JK74"/>
<dbReference type="Proteomes" id="UP000027138">
    <property type="component" value="Unassembled WGS sequence"/>
</dbReference>
<evidence type="ECO:0000256" key="1">
    <source>
        <dbReference type="SAM" id="MobiDB-lite"/>
    </source>
</evidence>
<organism evidence="2 3">
    <name type="scientific">Jatropha curcas</name>
    <name type="common">Barbados nut</name>
    <dbReference type="NCBI Taxonomy" id="180498"/>
    <lineage>
        <taxon>Eukaryota</taxon>
        <taxon>Viridiplantae</taxon>
        <taxon>Streptophyta</taxon>
        <taxon>Embryophyta</taxon>
        <taxon>Tracheophyta</taxon>
        <taxon>Spermatophyta</taxon>
        <taxon>Magnoliopsida</taxon>
        <taxon>eudicotyledons</taxon>
        <taxon>Gunneridae</taxon>
        <taxon>Pentapetalae</taxon>
        <taxon>rosids</taxon>
        <taxon>fabids</taxon>
        <taxon>Malpighiales</taxon>
        <taxon>Euphorbiaceae</taxon>
        <taxon>Crotonoideae</taxon>
        <taxon>Jatropheae</taxon>
        <taxon>Jatropha</taxon>
    </lineage>
</organism>
<reference evidence="2 3" key="1">
    <citation type="journal article" date="2014" name="PLoS ONE">
        <title>Global Analysis of Gene Expression Profiles in Physic Nut (Jatropha curcas L.) Seedlings Exposed to Salt Stress.</title>
        <authorList>
            <person name="Zhang L."/>
            <person name="Zhang C."/>
            <person name="Wu P."/>
            <person name="Chen Y."/>
            <person name="Li M."/>
            <person name="Jiang H."/>
            <person name="Wu G."/>
        </authorList>
    </citation>
    <scope>NUCLEOTIDE SEQUENCE [LARGE SCALE GENOMIC DNA]</scope>
    <source>
        <strain evidence="3">cv. GZQX0401</strain>
        <tissue evidence="2">Young leaves</tissue>
    </source>
</reference>
<dbReference type="EMBL" id="KK915225">
    <property type="protein sequence ID" value="KDP23198.1"/>
    <property type="molecule type" value="Genomic_DNA"/>
</dbReference>
<gene>
    <name evidence="2" type="ORF">JCGZ_00190</name>
</gene>
<evidence type="ECO:0000313" key="3">
    <source>
        <dbReference type="Proteomes" id="UP000027138"/>
    </source>
</evidence>
<keyword evidence="3" id="KW-1185">Reference proteome</keyword>
<sequence>MARRSSDQLYSSSGGRKTKERLKTRYPDQNGTAASCDYYANRGEQRGERRLRQGGREKL</sequence>
<protein>
    <submittedName>
        <fullName evidence="2">Uncharacterized protein</fullName>
    </submittedName>
</protein>
<name>A0A067JK74_JATCU</name>
<accession>A0A067JK74</accession>
<feature type="region of interest" description="Disordered" evidence="1">
    <location>
        <begin position="1"/>
        <end position="59"/>
    </location>
</feature>
<proteinExistence type="predicted"/>